<dbReference type="AlphaFoldDB" id="A0A2S2R1V3"/>
<organism evidence="1">
    <name type="scientific">Sipha flava</name>
    <name type="common">yellow sugarcane aphid</name>
    <dbReference type="NCBI Taxonomy" id="143950"/>
    <lineage>
        <taxon>Eukaryota</taxon>
        <taxon>Metazoa</taxon>
        <taxon>Ecdysozoa</taxon>
        <taxon>Arthropoda</taxon>
        <taxon>Hexapoda</taxon>
        <taxon>Insecta</taxon>
        <taxon>Pterygota</taxon>
        <taxon>Neoptera</taxon>
        <taxon>Paraneoptera</taxon>
        <taxon>Hemiptera</taxon>
        <taxon>Sternorrhyncha</taxon>
        <taxon>Aphidomorpha</taxon>
        <taxon>Aphidoidea</taxon>
        <taxon>Aphididae</taxon>
        <taxon>Sipha</taxon>
    </lineage>
</organism>
<sequence length="122" mass="13738">MAGNLIGIQTRVKNFAPNAIFTHCLAHRLNLVLQNGCNMNSKCRIFFVNLTDISAYFHSSTSLINVIDSVVGKRIPQFGQTRWSSRSNILNLLFNEWLNFITVFETIIIDRKSSAESICGSI</sequence>
<evidence type="ECO:0008006" key="2">
    <source>
        <dbReference type="Google" id="ProtNLM"/>
    </source>
</evidence>
<dbReference type="EMBL" id="GGMS01014808">
    <property type="protein sequence ID" value="MBY84011.1"/>
    <property type="molecule type" value="Transcribed_RNA"/>
</dbReference>
<name>A0A2S2R1V3_9HEMI</name>
<gene>
    <name evidence="1" type="ORF">g.912</name>
</gene>
<accession>A0A2S2R1V3</accession>
<dbReference type="OrthoDB" id="6617004at2759"/>
<reference evidence="1" key="1">
    <citation type="submission" date="2018-04" db="EMBL/GenBank/DDBJ databases">
        <title>Transcriptome assembly of Sipha flava.</title>
        <authorList>
            <person name="Scully E.D."/>
            <person name="Geib S.M."/>
            <person name="Palmer N.A."/>
            <person name="Koch K."/>
            <person name="Bradshaw J."/>
            <person name="Heng-Moss T."/>
            <person name="Sarath G."/>
        </authorList>
    </citation>
    <scope>NUCLEOTIDE SEQUENCE</scope>
</reference>
<proteinExistence type="predicted"/>
<evidence type="ECO:0000313" key="1">
    <source>
        <dbReference type="EMBL" id="MBY84011.1"/>
    </source>
</evidence>
<protein>
    <recommendedName>
        <fullName evidence="2">Zinc finger MYM-type protein 1</fullName>
    </recommendedName>
</protein>